<evidence type="ECO:0000313" key="2">
    <source>
        <dbReference type="EMBL" id="KAK1701472.1"/>
    </source>
</evidence>
<evidence type="ECO:0000256" key="1">
    <source>
        <dbReference type="SAM" id="SignalP"/>
    </source>
</evidence>
<comment type="caution">
    <text evidence="2">The sequence shown here is derived from an EMBL/GenBank/DDBJ whole genome shotgun (WGS) entry which is preliminary data.</text>
</comment>
<dbReference type="EMBL" id="JAHMHR010000001">
    <property type="protein sequence ID" value="KAK1701472.1"/>
    <property type="molecule type" value="Genomic_DNA"/>
</dbReference>
<organism evidence="2 3">
    <name type="scientific">Colletotrichum godetiae</name>
    <dbReference type="NCBI Taxonomy" id="1209918"/>
    <lineage>
        <taxon>Eukaryota</taxon>
        <taxon>Fungi</taxon>
        <taxon>Dikarya</taxon>
        <taxon>Ascomycota</taxon>
        <taxon>Pezizomycotina</taxon>
        <taxon>Sordariomycetes</taxon>
        <taxon>Hypocreomycetidae</taxon>
        <taxon>Glomerellales</taxon>
        <taxon>Glomerellaceae</taxon>
        <taxon>Colletotrichum</taxon>
        <taxon>Colletotrichum acutatum species complex</taxon>
    </lineage>
</organism>
<protein>
    <submittedName>
        <fullName evidence="2">Uncharacterized protein</fullName>
    </submittedName>
</protein>
<dbReference type="GeneID" id="85456038"/>
<reference evidence="2" key="1">
    <citation type="submission" date="2021-06" db="EMBL/GenBank/DDBJ databases">
        <title>Comparative genomics, transcriptomics and evolutionary studies reveal genomic signatures of adaptation to plant cell wall in hemibiotrophic fungi.</title>
        <authorList>
            <consortium name="DOE Joint Genome Institute"/>
            <person name="Baroncelli R."/>
            <person name="Diaz J.F."/>
            <person name="Benocci T."/>
            <person name="Peng M."/>
            <person name="Battaglia E."/>
            <person name="Haridas S."/>
            <person name="Andreopoulos W."/>
            <person name="Labutti K."/>
            <person name="Pangilinan J."/>
            <person name="Floch G.L."/>
            <person name="Makela M.R."/>
            <person name="Henrissat B."/>
            <person name="Grigoriev I.V."/>
            <person name="Crouch J.A."/>
            <person name="De Vries R.P."/>
            <person name="Sukno S.A."/>
            <person name="Thon M.R."/>
        </authorList>
    </citation>
    <scope>NUCLEOTIDE SEQUENCE</scope>
    <source>
        <strain evidence="2">CBS 193.32</strain>
    </source>
</reference>
<gene>
    <name evidence="2" type="ORF">BDP55DRAFT_625690</name>
</gene>
<evidence type="ECO:0000313" key="3">
    <source>
        <dbReference type="Proteomes" id="UP001224890"/>
    </source>
</evidence>
<feature type="signal peptide" evidence="1">
    <location>
        <begin position="1"/>
        <end position="17"/>
    </location>
</feature>
<keyword evidence="3" id="KW-1185">Reference proteome</keyword>
<dbReference type="Proteomes" id="UP001224890">
    <property type="component" value="Unassembled WGS sequence"/>
</dbReference>
<sequence length="270" mass="29456">MLVLLVLVSLRSPLVCSLLSLTKSGCWGTGRCPPLPSGGRPGPGSRLNQGCRDGLDPVGCGAPCLMQQVCNKNEERACRVADLERYVLAIFVSLHRVDRPAGLAALVLVCILFGTRFARPPSSPIIGENAKVRCDMEGHLEHNSITVRNSGSKSFSPVSRFRIERTRLASWSQGGRGVSWIVCTTTSPKPKRRVSWRVGRQAGLVKSPGFSLPLQLAHVFRGLLQTAGAGHPPDVYQGWQVFVRAAQGAAGFEERERKMDKEERQTSSRE</sequence>
<proteinExistence type="predicted"/>
<accession>A0AAJ0B020</accession>
<dbReference type="AlphaFoldDB" id="A0AAJ0B020"/>
<name>A0AAJ0B020_9PEZI</name>
<feature type="chain" id="PRO_5042505235" evidence="1">
    <location>
        <begin position="18"/>
        <end position="270"/>
    </location>
</feature>
<keyword evidence="1" id="KW-0732">Signal</keyword>
<dbReference type="RefSeq" id="XP_060437227.1">
    <property type="nucleotide sequence ID" value="XM_060571512.1"/>
</dbReference>